<evidence type="ECO:0000313" key="12">
    <source>
        <dbReference type="EMBL" id="KAF7761588.1"/>
    </source>
</evidence>
<protein>
    <recommendedName>
        <fullName evidence="14">Cytochrome P450</fullName>
    </recommendedName>
</protein>
<dbReference type="SUPFAM" id="SSF48264">
    <property type="entry name" value="Cytochrome P450"/>
    <property type="match status" value="1"/>
</dbReference>
<evidence type="ECO:0000256" key="3">
    <source>
        <dbReference type="ARBA" id="ARBA00010617"/>
    </source>
</evidence>
<evidence type="ECO:0000256" key="1">
    <source>
        <dbReference type="ARBA" id="ARBA00001971"/>
    </source>
</evidence>
<dbReference type="InterPro" id="IPR050364">
    <property type="entry name" value="Cytochrome_P450_fung"/>
</dbReference>
<evidence type="ECO:0000256" key="6">
    <source>
        <dbReference type="ARBA" id="ARBA00023002"/>
    </source>
</evidence>
<comment type="similarity">
    <text evidence="3 10">Belongs to the cytochrome P450 family.</text>
</comment>
<dbReference type="PANTHER" id="PTHR46300">
    <property type="entry name" value="P450, PUTATIVE (EUROFUNG)-RELATED-RELATED"/>
    <property type="match status" value="1"/>
</dbReference>
<evidence type="ECO:0000256" key="10">
    <source>
        <dbReference type="RuleBase" id="RU000461"/>
    </source>
</evidence>
<evidence type="ECO:0000313" key="13">
    <source>
        <dbReference type="Proteomes" id="UP000629468"/>
    </source>
</evidence>
<evidence type="ECO:0000256" key="9">
    <source>
        <dbReference type="PIRSR" id="PIRSR602401-1"/>
    </source>
</evidence>
<comment type="cofactor">
    <cofactor evidence="1 9">
        <name>heme</name>
        <dbReference type="ChEBI" id="CHEBI:30413"/>
    </cofactor>
</comment>
<dbReference type="Pfam" id="PF00067">
    <property type="entry name" value="p450"/>
    <property type="match status" value="1"/>
</dbReference>
<dbReference type="OMA" id="DRHLNAT"/>
<dbReference type="GO" id="GO:0016705">
    <property type="term" value="F:oxidoreductase activity, acting on paired donors, with incorporation or reduction of molecular oxygen"/>
    <property type="evidence" value="ECO:0007669"/>
    <property type="project" value="InterPro"/>
</dbReference>
<gene>
    <name evidence="12" type="ORF">Agabi119p4_9580</name>
</gene>
<keyword evidence="5 9" id="KW-0479">Metal-binding</keyword>
<accession>A0A8H7EWS0</accession>
<dbReference type="Proteomes" id="UP000629468">
    <property type="component" value="Unassembled WGS sequence"/>
</dbReference>
<dbReference type="InterPro" id="IPR002401">
    <property type="entry name" value="Cyt_P450_E_grp-I"/>
</dbReference>
<dbReference type="CDD" id="cd11065">
    <property type="entry name" value="CYP64-like"/>
    <property type="match status" value="1"/>
</dbReference>
<dbReference type="PANTHER" id="PTHR46300:SF7">
    <property type="entry name" value="P450, PUTATIVE (EUROFUNG)-RELATED"/>
    <property type="match status" value="1"/>
</dbReference>
<feature type="transmembrane region" description="Helical" evidence="11">
    <location>
        <begin position="6"/>
        <end position="23"/>
    </location>
</feature>
<sequence length="540" mass="60617">MALPAASTSVLVALIALIILHAFRRRGVKNYPLPPGPPRLPIIGNLLNKPNHSEWETYADWGQKHNSELVYMNLAGTSLIVLNTRRTAIDLLEKRGAIYSSRPHSTMVHELLGFTWLFAVMPNNEGWRVRRRLLQRYFKFPVEDSHSIASVDLKWQRPHEIKYINSLLGKLTNSPDKFMNHIVHMVGSISLSTTFGLPIKHVDDPYIKLSSTGAEGLKQASFPGAFVVDALPIIKYLPSWVGFQRKASMWRNDMKSMLDIPFAAAKKQWQERGKNGTAGSGLTSFTSEALDDIYSHDEPNLHQEELIKEVGCTIFMGTVGTTAGMVNAFMLAMVHHPDVQKRAQVELESVLRGPDGKLRLPTHDDEPLLPYCTAVVKETFRWLPIAPVAIPHYSTAEDVYEGYRIPKGSIVLPNIWAMLRDPEKYSNPHVFMPERFLRKDGTLNHEMAKDVELGFGFGRRICPGRHLGNSIVWMAATNILTTYDISKAKDANGNTIEPGMKLESAITAGPEPFKCMIKPRNEETVELIKQGCIESEYIGL</sequence>
<organism evidence="12 13">
    <name type="scientific">Agaricus bisporus var. burnettii</name>
    <dbReference type="NCBI Taxonomy" id="192524"/>
    <lineage>
        <taxon>Eukaryota</taxon>
        <taxon>Fungi</taxon>
        <taxon>Dikarya</taxon>
        <taxon>Basidiomycota</taxon>
        <taxon>Agaricomycotina</taxon>
        <taxon>Agaricomycetes</taxon>
        <taxon>Agaricomycetidae</taxon>
        <taxon>Agaricales</taxon>
        <taxon>Agaricineae</taxon>
        <taxon>Agaricaceae</taxon>
        <taxon>Agaricus</taxon>
    </lineage>
</organism>
<dbReference type="Gene3D" id="1.10.630.10">
    <property type="entry name" value="Cytochrome P450"/>
    <property type="match status" value="1"/>
</dbReference>
<keyword evidence="7 9" id="KW-0408">Iron</keyword>
<dbReference type="EMBL" id="JABXXO010000013">
    <property type="protein sequence ID" value="KAF7761588.1"/>
    <property type="molecule type" value="Genomic_DNA"/>
</dbReference>
<evidence type="ECO:0000256" key="11">
    <source>
        <dbReference type="SAM" id="Phobius"/>
    </source>
</evidence>
<evidence type="ECO:0000256" key="8">
    <source>
        <dbReference type="ARBA" id="ARBA00023033"/>
    </source>
</evidence>
<dbReference type="InterPro" id="IPR036396">
    <property type="entry name" value="Cyt_P450_sf"/>
</dbReference>
<reference evidence="12 13" key="1">
    <citation type="journal article" name="Sci. Rep.">
        <title>Telomere-to-telomere assembled and centromere annotated genomes of the two main subspecies of the button mushroom Agaricus bisporus reveal especially polymorphic chromosome ends.</title>
        <authorList>
            <person name="Sonnenberg A.S.M."/>
            <person name="Sedaghat-Telgerd N."/>
            <person name="Lavrijssen B."/>
            <person name="Ohm R.A."/>
            <person name="Hendrickx P.M."/>
            <person name="Scholtmeijer K."/>
            <person name="Baars J.J.P."/>
            <person name="van Peer A."/>
        </authorList>
    </citation>
    <scope>NUCLEOTIDE SEQUENCE [LARGE SCALE GENOMIC DNA]</scope>
    <source>
        <strain evidence="12 13">H119_p4</strain>
    </source>
</reference>
<comment type="caution">
    <text evidence="12">The sequence shown here is derived from an EMBL/GenBank/DDBJ whole genome shotgun (WGS) entry which is preliminary data.</text>
</comment>
<keyword evidence="6 10" id="KW-0560">Oxidoreductase</keyword>
<dbReference type="PRINTS" id="PR00385">
    <property type="entry name" value="P450"/>
</dbReference>
<dbReference type="AlphaFoldDB" id="A0A8H7EWS0"/>
<comment type="pathway">
    <text evidence="2">Secondary metabolite biosynthesis.</text>
</comment>
<evidence type="ECO:0000256" key="2">
    <source>
        <dbReference type="ARBA" id="ARBA00005179"/>
    </source>
</evidence>
<name>A0A8H7EWS0_AGABI</name>
<keyword evidence="8 10" id="KW-0503">Monooxygenase</keyword>
<dbReference type="InterPro" id="IPR017972">
    <property type="entry name" value="Cyt_P450_CS"/>
</dbReference>
<keyword evidence="4 9" id="KW-0349">Heme</keyword>
<evidence type="ECO:0000256" key="5">
    <source>
        <dbReference type="ARBA" id="ARBA00022723"/>
    </source>
</evidence>
<proteinExistence type="inferred from homology"/>
<dbReference type="PRINTS" id="PR00463">
    <property type="entry name" value="EP450I"/>
</dbReference>
<feature type="binding site" description="axial binding residue" evidence="9">
    <location>
        <position position="462"/>
    </location>
    <ligand>
        <name>heme</name>
        <dbReference type="ChEBI" id="CHEBI:30413"/>
    </ligand>
    <ligandPart>
        <name>Fe</name>
        <dbReference type="ChEBI" id="CHEBI:18248"/>
    </ligandPart>
</feature>
<dbReference type="InterPro" id="IPR001128">
    <property type="entry name" value="Cyt_P450"/>
</dbReference>
<dbReference type="GO" id="GO:0020037">
    <property type="term" value="F:heme binding"/>
    <property type="evidence" value="ECO:0007669"/>
    <property type="project" value="InterPro"/>
</dbReference>
<dbReference type="GO" id="GO:0004497">
    <property type="term" value="F:monooxygenase activity"/>
    <property type="evidence" value="ECO:0007669"/>
    <property type="project" value="UniProtKB-KW"/>
</dbReference>
<evidence type="ECO:0008006" key="14">
    <source>
        <dbReference type="Google" id="ProtNLM"/>
    </source>
</evidence>
<evidence type="ECO:0000256" key="7">
    <source>
        <dbReference type="ARBA" id="ARBA00023004"/>
    </source>
</evidence>
<evidence type="ECO:0000256" key="4">
    <source>
        <dbReference type="ARBA" id="ARBA00022617"/>
    </source>
</evidence>
<keyword evidence="11" id="KW-0812">Transmembrane</keyword>
<keyword evidence="11" id="KW-0472">Membrane</keyword>
<keyword evidence="11" id="KW-1133">Transmembrane helix</keyword>
<dbReference type="PROSITE" id="PS00086">
    <property type="entry name" value="CYTOCHROME_P450"/>
    <property type="match status" value="1"/>
</dbReference>
<dbReference type="GO" id="GO:0005506">
    <property type="term" value="F:iron ion binding"/>
    <property type="evidence" value="ECO:0007669"/>
    <property type="project" value="InterPro"/>
</dbReference>